<evidence type="ECO:0000256" key="1">
    <source>
        <dbReference type="ARBA" id="ARBA00001231"/>
    </source>
</evidence>
<dbReference type="Gene3D" id="2.60.40.290">
    <property type="match status" value="1"/>
</dbReference>
<dbReference type="InterPro" id="IPR004866">
    <property type="entry name" value="CHB/HEX_N_dom"/>
</dbReference>
<evidence type="ECO:0000256" key="3">
    <source>
        <dbReference type="ARBA" id="ARBA00012663"/>
    </source>
</evidence>
<keyword evidence="8" id="KW-0732">Signal</keyword>
<keyword evidence="11" id="KW-1185">Reference proteome</keyword>
<evidence type="ECO:0000313" key="11">
    <source>
        <dbReference type="Proteomes" id="UP001597601"/>
    </source>
</evidence>
<dbReference type="InterPro" id="IPR029018">
    <property type="entry name" value="Hex-like_dom2"/>
</dbReference>
<proteinExistence type="inferred from homology"/>
<dbReference type="InterPro" id="IPR017853">
    <property type="entry name" value="GH"/>
</dbReference>
<dbReference type="Pfam" id="PF13290">
    <property type="entry name" value="CHB_HEX_C_1"/>
    <property type="match status" value="1"/>
</dbReference>
<dbReference type="InterPro" id="IPR059177">
    <property type="entry name" value="GH29D-like_dom"/>
</dbReference>
<dbReference type="InterPro" id="IPR015883">
    <property type="entry name" value="Glyco_hydro_20_cat"/>
</dbReference>
<feature type="signal peptide" evidence="8">
    <location>
        <begin position="1"/>
        <end position="18"/>
    </location>
</feature>
<dbReference type="Gene3D" id="3.30.379.10">
    <property type="entry name" value="Chitobiase/beta-hexosaminidase domain 2-like"/>
    <property type="match status" value="1"/>
</dbReference>
<dbReference type="PRINTS" id="PR00738">
    <property type="entry name" value="GLHYDRLASE20"/>
</dbReference>
<sequence>MKRLLIILITFFSSQLFAQQGVKPALNLKWEIIENNYQNKQQSLAALTINTGPQFTLPAKGWKLYFNFLRPVIAGSVSSGLEVTHVNGDFHYLAPKAGFKGIAKNKSLKAQLAVLYWLINKTDSPKGFYLVWDDAPAKYYPLNEPTLIPSTQAKQLARAPNDNWAPSTPQSVYEQNRTIRDIPADSLTKIFPTPQSYKTNGSAFNLTIGTQITADLVFNKEAAYLKQELSKLISAATTSSTNTIRLIKKDLPADAYELNITNQAITISASSGEGAFYGIQSLKTLIPPAAYRAAQQSIILPGVDVSDKPRFGYRAVLLDVARNFHSKQEVLKLLDLMSLYKLNVFHFHLTDDEGWRLEIPALPELTAVGAKRGHVIDDSQNIQPSYGSGPSVNNTSGTGFYTKADFVEILKYAADRHILVIPEIETPGHARAAVKAMDARYKNYMAQNKPQEANQYLLRDLADNSKYLSVQYFDDNVIDVSLPSTYSFIETVVAGIKQMYNEAGAPLKTIHFGGDEVPAGVWEKSPAYLKLSKTDPTVKSTDDMWEYYYSRINKMLKANNLYLTAWEEAGTHKVMQDGKKASVINPALANENIHLEVWNNVLGWGAEDLAYKLANSGYKVILTNVTNLYFDMAYNKSFDEPGYYWGSYADEAAAFKFIPFDYFKNVTIDKSGNPLNRALFLSKEKLTLEGKNNIVGIQGALWSETLQTSDKMEYMLLPKLLGLAERAWAADPEWATTTDTIKSQGLYREAWSNFANLMGKRELSRLSYYAGGFKYRIPEVGAIKLNKQVVANSGLPGFTIRYTTDGTTPTLSSPVYTNPLSASKLKLGLFNPAGRAGRIITLNN</sequence>
<dbReference type="SUPFAM" id="SSF81296">
    <property type="entry name" value="E set domains"/>
    <property type="match status" value="1"/>
</dbReference>
<dbReference type="InterPro" id="IPR015882">
    <property type="entry name" value="HEX_bac_N"/>
</dbReference>
<dbReference type="Proteomes" id="UP001597601">
    <property type="component" value="Unassembled WGS sequence"/>
</dbReference>
<evidence type="ECO:0000256" key="8">
    <source>
        <dbReference type="SAM" id="SignalP"/>
    </source>
</evidence>
<dbReference type="Gene3D" id="3.20.20.80">
    <property type="entry name" value="Glycosidases"/>
    <property type="match status" value="1"/>
</dbReference>
<feature type="chain" id="PRO_5045851916" description="beta-N-acetylhexosaminidase" evidence="8">
    <location>
        <begin position="19"/>
        <end position="844"/>
    </location>
</feature>
<dbReference type="PANTHER" id="PTHR22600">
    <property type="entry name" value="BETA-HEXOSAMINIDASE"/>
    <property type="match status" value="1"/>
</dbReference>
<dbReference type="RefSeq" id="WP_377128128.1">
    <property type="nucleotide sequence ID" value="NZ_JBHUON010000015.1"/>
</dbReference>
<evidence type="ECO:0000256" key="4">
    <source>
        <dbReference type="ARBA" id="ARBA00022801"/>
    </source>
</evidence>
<evidence type="ECO:0000256" key="6">
    <source>
        <dbReference type="ARBA" id="ARBA00030512"/>
    </source>
</evidence>
<keyword evidence="5" id="KW-0326">Glycosidase</keyword>
<name>A0ABW5XP78_9SPHI</name>
<dbReference type="InterPro" id="IPR012291">
    <property type="entry name" value="CBM2_carb-bd_dom_sf"/>
</dbReference>
<dbReference type="PANTHER" id="PTHR22600:SF57">
    <property type="entry name" value="BETA-N-ACETYLHEXOSAMINIDASE"/>
    <property type="match status" value="1"/>
</dbReference>
<dbReference type="SUPFAM" id="SSF51445">
    <property type="entry name" value="(Trans)glycosidases"/>
    <property type="match status" value="1"/>
</dbReference>
<dbReference type="Pfam" id="PF02838">
    <property type="entry name" value="Glyco_hydro_20b"/>
    <property type="match status" value="1"/>
</dbReference>
<gene>
    <name evidence="10" type="ORF">ACFSYC_12790</name>
</gene>
<dbReference type="SMART" id="SM01081">
    <property type="entry name" value="CHB_HEX"/>
    <property type="match status" value="1"/>
</dbReference>
<comment type="similarity">
    <text evidence="2">Belongs to the glycosyl hydrolase 20 family.</text>
</comment>
<dbReference type="Pfam" id="PF03173">
    <property type="entry name" value="CHB_HEX"/>
    <property type="match status" value="1"/>
</dbReference>
<dbReference type="InterPro" id="IPR008965">
    <property type="entry name" value="CBM2/CBM3_carb-bd_dom_sf"/>
</dbReference>
<dbReference type="InterPro" id="IPR013783">
    <property type="entry name" value="Ig-like_fold"/>
</dbReference>
<evidence type="ECO:0000256" key="2">
    <source>
        <dbReference type="ARBA" id="ARBA00006285"/>
    </source>
</evidence>
<dbReference type="Gene3D" id="2.60.40.10">
    <property type="entry name" value="Immunoglobulins"/>
    <property type="match status" value="1"/>
</dbReference>
<dbReference type="Pfam" id="PF00728">
    <property type="entry name" value="Glyco_hydro_20"/>
    <property type="match status" value="1"/>
</dbReference>
<dbReference type="InterPro" id="IPR004867">
    <property type="entry name" value="CHB_C_dom"/>
</dbReference>
<evidence type="ECO:0000259" key="9">
    <source>
        <dbReference type="SMART" id="SM01081"/>
    </source>
</evidence>
<dbReference type="SUPFAM" id="SSF49384">
    <property type="entry name" value="Carbohydrate-binding domain"/>
    <property type="match status" value="1"/>
</dbReference>
<dbReference type="SUPFAM" id="SSF55545">
    <property type="entry name" value="beta-N-acetylhexosaminidase-like domain"/>
    <property type="match status" value="1"/>
</dbReference>
<dbReference type="EMBL" id="JBHUON010000015">
    <property type="protein sequence ID" value="MFD2865570.1"/>
    <property type="molecule type" value="Genomic_DNA"/>
</dbReference>
<protein>
    <recommendedName>
        <fullName evidence="3">beta-N-acetylhexosaminidase</fullName>
        <ecNumber evidence="3">3.2.1.52</ecNumber>
    </recommendedName>
    <alternativeName>
        <fullName evidence="6">Beta-N-acetylhexosaminidase</fullName>
    </alternativeName>
    <alternativeName>
        <fullName evidence="7">N-acetyl-beta-glucosaminidase</fullName>
    </alternativeName>
</protein>
<dbReference type="InterPro" id="IPR025705">
    <property type="entry name" value="Beta_hexosaminidase_sua/sub"/>
</dbReference>
<dbReference type="CDD" id="cd02847">
    <property type="entry name" value="E_set_Chitobiase_C"/>
    <property type="match status" value="1"/>
</dbReference>
<evidence type="ECO:0000256" key="5">
    <source>
        <dbReference type="ARBA" id="ARBA00023295"/>
    </source>
</evidence>
<comment type="caution">
    <text evidence="10">The sequence shown here is derived from an EMBL/GenBank/DDBJ whole genome shotgun (WGS) entry which is preliminary data.</text>
</comment>
<dbReference type="EC" id="3.2.1.52" evidence="3"/>
<keyword evidence="4" id="KW-0378">Hydrolase</keyword>
<dbReference type="InterPro" id="IPR014756">
    <property type="entry name" value="Ig_E-set"/>
</dbReference>
<feature type="domain" description="Chitobiase/beta-hexosaminidases N-terminal" evidence="9">
    <location>
        <begin position="24"/>
        <end position="171"/>
    </location>
</feature>
<evidence type="ECO:0000256" key="7">
    <source>
        <dbReference type="ARBA" id="ARBA00033000"/>
    </source>
</evidence>
<organism evidence="10 11">
    <name type="scientific">Mucilaginibacter antarcticus</name>
    <dbReference type="NCBI Taxonomy" id="1855725"/>
    <lineage>
        <taxon>Bacteria</taxon>
        <taxon>Pseudomonadati</taxon>
        <taxon>Bacteroidota</taxon>
        <taxon>Sphingobacteriia</taxon>
        <taxon>Sphingobacteriales</taxon>
        <taxon>Sphingobacteriaceae</taxon>
        <taxon>Mucilaginibacter</taxon>
    </lineage>
</organism>
<reference evidence="11" key="1">
    <citation type="journal article" date="2019" name="Int. J. Syst. Evol. Microbiol.">
        <title>The Global Catalogue of Microorganisms (GCM) 10K type strain sequencing project: providing services to taxonomists for standard genome sequencing and annotation.</title>
        <authorList>
            <consortium name="The Broad Institute Genomics Platform"/>
            <consortium name="The Broad Institute Genome Sequencing Center for Infectious Disease"/>
            <person name="Wu L."/>
            <person name="Ma J."/>
        </authorList>
    </citation>
    <scope>NUCLEOTIDE SEQUENCE [LARGE SCALE GENOMIC DNA]</scope>
    <source>
        <strain evidence="11">KCTC 52232</strain>
    </source>
</reference>
<accession>A0ABW5XP78</accession>
<evidence type="ECO:0000313" key="10">
    <source>
        <dbReference type="EMBL" id="MFD2865570.1"/>
    </source>
</evidence>
<comment type="catalytic activity">
    <reaction evidence="1">
        <text>Hydrolysis of terminal non-reducing N-acetyl-D-hexosamine residues in N-acetyl-beta-D-hexosaminides.</text>
        <dbReference type="EC" id="3.2.1.52"/>
    </reaction>
</comment>